<dbReference type="GO" id="GO:0005737">
    <property type="term" value="C:cytoplasm"/>
    <property type="evidence" value="ECO:0007669"/>
    <property type="project" value="TreeGrafter"/>
</dbReference>
<protein>
    <submittedName>
        <fullName evidence="5">Muskelin N-terminus-domain-containing protein</fullName>
    </submittedName>
</protein>
<feature type="region of interest" description="Disordered" evidence="3">
    <location>
        <begin position="786"/>
        <end position="862"/>
    </location>
</feature>
<evidence type="ECO:0000256" key="3">
    <source>
        <dbReference type="SAM" id="MobiDB-lite"/>
    </source>
</evidence>
<keyword evidence="2" id="KW-0677">Repeat</keyword>
<keyword evidence="1" id="KW-0880">Kelch repeat</keyword>
<evidence type="ECO:0000259" key="4">
    <source>
        <dbReference type="Pfam" id="PF06588"/>
    </source>
</evidence>
<dbReference type="AlphaFoldDB" id="A0A9P5NY21"/>
<dbReference type="InterPro" id="IPR010565">
    <property type="entry name" value="Muskelin_N"/>
</dbReference>
<dbReference type="EMBL" id="JADNYJ010000013">
    <property type="protein sequence ID" value="KAF8907826.1"/>
    <property type="molecule type" value="Genomic_DNA"/>
</dbReference>
<evidence type="ECO:0000313" key="5">
    <source>
        <dbReference type="EMBL" id="KAF8907826.1"/>
    </source>
</evidence>
<evidence type="ECO:0000256" key="2">
    <source>
        <dbReference type="ARBA" id="ARBA00022737"/>
    </source>
</evidence>
<dbReference type="InterPro" id="IPR008979">
    <property type="entry name" value="Galactose-bd-like_sf"/>
</dbReference>
<dbReference type="InterPro" id="IPR006652">
    <property type="entry name" value="Kelch_1"/>
</dbReference>
<feature type="compositionally biased region" description="Basic and acidic residues" evidence="3">
    <location>
        <begin position="849"/>
        <end position="859"/>
    </location>
</feature>
<feature type="compositionally biased region" description="Basic and acidic residues" evidence="3">
    <location>
        <begin position="823"/>
        <end position="833"/>
    </location>
</feature>
<dbReference type="Proteomes" id="UP000724874">
    <property type="component" value="Unassembled WGS sequence"/>
</dbReference>
<dbReference type="SUPFAM" id="SSF49785">
    <property type="entry name" value="Galactose-binding domain-like"/>
    <property type="match status" value="1"/>
</dbReference>
<proteinExistence type="predicted"/>
<feature type="domain" description="Muskelin N-terminal" evidence="4">
    <location>
        <begin position="16"/>
        <end position="210"/>
    </location>
</feature>
<reference evidence="5" key="1">
    <citation type="submission" date="2020-11" db="EMBL/GenBank/DDBJ databases">
        <authorList>
            <consortium name="DOE Joint Genome Institute"/>
            <person name="Ahrendt S."/>
            <person name="Riley R."/>
            <person name="Andreopoulos W."/>
            <person name="LaButti K."/>
            <person name="Pangilinan J."/>
            <person name="Ruiz-duenas F.J."/>
            <person name="Barrasa J.M."/>
            <person name="Sanchez-Garcia M."/>
            <person name="Camarero S."/>
            <person name="Miyauchi S."/>
            <person name="Serrano A."/>
            <person name="Linde D."/>
            <person name="Babiker R."/>
            <person name="Drula E."/>
            <person name="Ayuso-Fernandez I."/>
            <person name="Pacheco R."/>
            <person name="Padilla G."/>
            <person name="Ferreira P."/>
            <person name="Barriuso J."/>
            <person name="Kellner H."/>
            <person name="Castanera R."/>
            <person name="Alfaro M."/>
            <person name="Ramirez L."/>
            <person name="Pisabarro A.G."/>
            <person name="Kuo A."/>
            <person name="Tritt A."/>
            <person name="Lipzen A."/>
            <person name="He G."/>
            <person name="Yan M."/>
            <person name="Ng V."/>
            <person name="Cullen D."/>
            <person name="Martin F."/>
            <person name="Rosso M.-N."/>
            <person name="Henrissat B."/>
            <person name="Hibbett D."/>
            <person name="Martinez A.T."/>
            <person name="Grigoriev I.V."/>
        </authorList>
    </citation>
    <scope>NUCLEOTIDE SEQUENCE</scope>
    <source>
        <strain evidence="5">AH 44721</strain>
    </source>
</reference>
<feature type="region of interest" description="Disordered" evidence="3">
    <location>
        <begin position="325"/>
        <end position="357"/>
    </location>
</feature>
<dbReference type="InterPro" id="IPR015915">
    <property type="entry name" value="Kelch-typ_b-propeller"/>
</dbReference>
<accession>A0A9P5NY21</accession>
<dbReference type="Pfam" id="PF01344">
    <property type="entry name" value="Kelch_1"/>
    <property type="match status" value="1"/>
</dbReference>
<comment type="caution">
    <text evidence="5">The sequence shown here is derived from an EMBL/GenBank/DDBJ whole genome shotgun (WGS) entry which is preliminary data.</text>
</comment>
<dbReference type="Gene3D" id="2.60.120.260">
    <property type="entry name" value="Galactose-binding domain-like"/>
    <property type="match status" value="1"/>
</dbReference>
<evidence type="ECO:0000313" key="6">
    <source>
        <dbReference type="Proteomes" id="UP000724874"/>
    </source>
</evidence>
<dbReference type="OrthoDB" id="10052615at2759"/>
<gene>
    <name evidence="5" type="ORF">CPB84DRAFT_1834713</name>
</gene>
<dbReference type="Gene3D" id="2.120.10.80">
    <property type="entry name" value="Kelch-type beta propeller"/>
    <property type="match status" value="2"/>
</dbReference>
<dbReference type="Pfam" id="PF06588">
    <property type="entry name" value="Muskelin_N"/>
    <property type="match status" value="1"/>
</dbReference>
<dbReference type="InterPro" id="IPR052456">
    <property type="entry name" value="CTLH_complex_component"/>
</dbReference>
<sequence>MPPTTQRASMPSVVPLTYTIASSTPHSGNYGPDNIMKDRPLEPSSRWSGAFQGNAHQQWIILRLESLAVLKTITFGKLSIAHPCNMKELKVFVGMSEDRMTEVLHAGLKNDSTPETFTLKNINDSGVPFPTQFVKIVPILAHGQNFHISIWHVSMAGINDPTYVEQIRLGYEEFRETAVLRYVLKHLRQRRLLTPYQTILSRANIHLEHPLLTQLHESLVLQGNFSRSESLLTSISTSSLFSSYLQSSQPTPLGPGSSTPKTQMMIYLFGGWTGEKSLDDFWRYSAREGRWKLLSANTTQERNAPGAEELLGVFYVLGRLNDSDGGHRHGATAENAGDAAENQSDQQQTDADPAEPPKMYSSEFYRYHTRGMLSGKWDFLSIDTAASGGPPLIFDHQMVMDSEAQILYVFGGRVVDGDWDTPKYSGLYSYNVSTSKWKQLQYASSLFLSLRFVTKFSFLLVIGRPLADVSYNSPQGIPSRSGSSLPPILTKVQTSHVQLGHSMVFDPPSKTLCIFAGQRDEKYLSDMWAYNVETGIATEVHSNFTSAGGPDACFTQRAVIDPARKEIYVFCGLTRAPAPSRMRNASSTINTSSGTFTSSGTLRAHLSDWVYRYDSPSRPGKWMKILRQQAQTEDVPDKGKPSTYANVEIPVPRFAHQVVYNPNTKRIYMHGGNAGWGYGLQGGGAGAGEDDGNVGEGRDVGSAVIGGPAKEKRLDDFWSMELKRPGPEEVIRQAKFQIRQQQFREMCEDGPPVKALTFLQTQVSSVVDHSNVQETETFRALLTHLLVPPPPAPTSGSRPSSSRTSSSSYSSSSLGLGSAGSPIKREDTREGSTRPRKRSRGETESIGSFERESGSDRGSGEWTNELLSDNIVADDATVYLSGGVQRLREMRDPLEDVIVKGGAGASSTSGDDVQQEPGRDNDKLTGARYAQRTEVFEGILKFVVDNEKQPEESLLDLVEGDRCQSEGI</sequence>
<feature type="region of interest" description="Disordered" evidence="3">
    <location>
        <begin position="898"/>
        <end position="927"/>
    </location>
</feature>
<organism evidence="5 6">
    <name type="scientific">Gymnopilus junonius</name>
    <name type="common">Spectacular rustgill mushroom</name>
    <name type="synonym">Gymnopilus spectabilis subsp. junonius</name>
    <dbReference type="NCBI Taxonomy" id="109634"/>
    <lineage>
        <taxon>Eukaryota</taxon>
        <taxon>Fungi</taxon>
        <taxon>Dikarya</taxon>
        <taxon>Basidiomycota</taxon>
        <taxon>Agaricomycotina</taxon>
        <taxon>Agaricomycetes</taxon>
        <taxon>Agaricomycetidae</taxon>
        <taxon>Agaricales</taxon>
        <taxon>Agaricineae</taxon>
        <taxon>Hymenogastraceae</taxon>
        <taxon>Gymnopilus</taxon>
    </lineage>
</organism>
<feature type="compositionally biased region" description="Low complexity" evidence="3">
    <location>
        <begin position="794"/>
        <end position="822"/>
    </location>
</feature>
<dbReference type="PANTHER" id="PTHR15526">
    <property type="entry name" value="MUSKELIN"/>
    <property type="match status" value="1"/>
</dbReference>
<evidence type="ECO:0000256" key="1">
    <source>
        <dbReference type="ARBA" id="ARBA00022441"/>
    </source>
</evidence>
<feature type="compositionally biased region" description="Polar residues" evidence="3">
    <location>
        <begin position="341"/>
        <end position="350"/>
    </location>
</feature>
<dbReference type="SUPFAM" id="SSF117281">
    <property type="entry name" value="Kelch motif"/>
    <property type="match status" value="1"/>
</dbReference>
<dbReference type="PANTHER" id="PTHR15526:SF5">
    <property type="entry name" value="MUSKELIN"/>
    <property type="match status" value="1"/>
</dbReference>
<keyword evidence="6" id="KW-1185">Reference proteome</keyword>
<name>A0A9P5NY21_GYMJU</name>